<name>A0AAE9Z1T6_9GAMM</name>
<proteinExistence type="predicted"/>
<evidence type="ECO:0000313" key="1">
    <source>
        <dbReference type="EMBL" id="WDE04479.1"/>
    </source>
</evidence>
<reference evidence="1 2" key="1">
    <citation type="journal article" date="2015" name="Genome Announc.">
        <title>Draft Genome Sequences of Marine Isolates of Thalassomonas viridans and Thalassomonas actiniarum.</title>
        <authorList>
            <person name="Olonade I."/>
            <person name="van Zyl L.J."/>
            <person name="Trindade M."/>
        </authorList>
    </citation>
    <scope>NUCLEOTIDE SEQUENCE [LARGE SCALE GENOMIC DNA]</scope>
    <source>
        <strain evidence="1 2">XOM25</strain>
    </source>
</reference>
<dbReference type="Proteomes" id="UP000032352">
    <property type="component" value="Chromosome"/>
</dbReference>
<organism evidence="1 2">
    <name type="scientific">Thalassomonas viridans</name>
    <dbReference type="NCBI Taxonomy" id="137584"/>
    <lineage>
        <taxon>Bacteria</taxon>
        <taxon>Pseudomonadati</taxon>
        <taxon>Pseudomonadota</taxon>
        <taxon>Gammaproteobacteria</taxon>
        <taxon>Alteromonadales</taxon>
        <taxon>Colwelliaceae</taxon>
        <taxon>Thalassomonas</taxon>
    </lineage>
</organism>
<dbReference type="RefSeq" id="WP_044837971.1">
    <property type="nucleotide sequence ID" value="NZ_CP059733.1"/>
</dbReference>
<keyword evidence="2" id="KW-1185">Reference proteome</keyword>
<dbReference type="KEGG" id="tvd:SG34_024600"/>
<sequence length="71" mass="8426">MQINDDWLATILCALNDAIKYNDSLRKSETVNDIEDIEEWLLQIFECKEYLKEELSKSPELLKQVEKHLEV</sequence>
<accession>A0AAE9Z1T6</accession>
<evidence type="ECO:0000313" key="2">
    <source>
        <dbReference type="Proteomes" id="UP000032352"/>
    </source>
</evidence>
<protein>
    <submittedName>
        <fullName evidence="1">Uncharacterized protein</fullName>
    </submittedName>
</protein>
<gene>
    <name evidence="1" type="ORF">SG34_024600</name>
</gene>
<dbReference type="AlphaFoldDB" id="A0AAE9Z1T6"/>
<reference evidence="1 2" key="2">
    <citation type="journal article" date="2022" name="Mar. Drugs">
        <title>Bioassay-Guided Fractionation Leads to the Detection of Cholic Acid Generated by the Rare Thalassomonas sp.</title>
        <authorList>
            <person name="Pheiffer F."/>
            <person name="Schneider Y.K."/>
            <person name="Hansen E.H."/>
            <person name="Andersen J.H."/>
            <person name="Isaksson J."/>
            <person name="Busche T."/>
            <person name="R C."/>
            <person name="Kalinowski J."/>
            <person name="Zyl L.V."/>
            <person name="Trindade M."/>
        </authorList>
    </citation>
    <scope>NUCLEOTIDE SEQUENCE [LARGE SCALE GENOMIC DNA]</scope>
    <source>
        <strain evidence="1 2">XOM25</strain>
    </source>
</reference>
<dbReference type="EMBL" id="CP059733">
    <property type="protein sequence ID" value="WDE04479.1"/>
    <property type="molecule type" value="Genomic_DNA"/>
</dbReference>